<gene>
    <name evidence="1" type="ORF">AK812_SmicGene23819</name>
</gene>
<proteinExistence type="predicted"/>
<protein>
    <submittedName>
        <fullName evidence="1">Uncharacterized protein</fullName>
    </submittedName>
</protein>
<dbReference type="EMBL" id="LSRX01000554">
    <property type="protein sequence ID" value="OLP94156.1"/>
    <property type="molecule type" value="Genomic_DNA"/>
</dbReference>
<keyword evidence="2" id="KW-1185">Reference proteome</keyword>
<dbReference type="Proteomes" id="UP000186817">
    <property type="component" value="Unassembled WGS sequence"/>
</dbReference>
<evidence type="ECO:0000313" key="2">
    <source>
        <dbReference type="Proteomes" id="UP000186817"/>
    </source>
</evidence>
<accession>A0A1Q9DG48</accession>
<evidence type="ECO:0000313" key="1">
    <source>
        <dbReference type="EMBL" id="OLP94156.1"/>
    </source>
</evidence>
<name>A0A1Q9DG48_SYMMI</name>
<reference evidence="1 2" key="1">
    <citation type="submission" date="2016-02" db="EMBL/GenBank/DDBJ databases">
        <title>Genome analysis of coral dinoflagellate symbionts highlights evolutionary adaptations to a symbiotic lifestyle.</title>
        <authorList>
            <person name="Aranda M."/>
            <person name="Li Y."/>
            <person name="Liew Y.J."/>
            <person name="Baumgarten S."/>
            <person name="Simakov O."/>
            <person name="Wilson M."/>
            <person name="Piel J."/>
            <person name="Ashoor H."/>
            <person name="Bougouffa S."/>
            <person name="Bajic V.B."/>
            <person name="Ryu T."/>
            <person name="Ravasi T."/>
            <person name="Bayer T."/>
            <person name="Micklem G."/>
            <person name="Kim H."/>
            <person name="Bhak J."/>
            <person name="Lajeunesse T.C."/>
            <person name="Voolstra C.R."/>
        </authorList>
    </citation>
    <scope>NUCLEOTIDE SEQUENCE [LARGE SCALE GENOMIC DNA]</scope>
    <source>
        <strain evidence="1 2">CCMP2467</strain>
    </source>
</reference>
<organism evidence="1 2">
    <name type="scientific">Symbiodinium microadriaticum</name>
    <name type="common">Dinoflagellate</name>
    <name type="synonym">Zooxanthella microadriatica</name>
    <dbReference type="NCBI Taxonomy" id="2951"/>
    <lineage>
        <taxon>Eukaryota</taxon>
        <taxon>Sar</taxon>
        <taxon>Alveolata</taxon>
        <taxon>Dinophyceae</taxon>
        <taxon>Suessiales</taxon>
        <taxon>Symbiodiniaceae</taxon>
        <taxon>Symbiodinium</taxon>
    </lineage>
</organism>
<sequence length="228" mass="23217">MGSSGVKGCWWGLGSFVGNPVCFWGWVCLVENPAFVWCKQTDCVWICCGCVDGGVFVVLNVVEWIFCCEVLMICVALICGFFDDVVGIAGGIMGSVAVSTVVVVDWIMVEIVVAAEFVAAEERDVDVATVVAEKPDAGLAAAVAAAEMAVDLATVVAGRPDAVLAAAVAAAKVDADVATVAAEKPDAGLAAAVAAATMNAVQATVVAWEHTHASMVPPNGKLASEAGP</sequence>
<dbReference type="AlphaFoldDB" id="A0A1Q9DG48"/>
<comment type="caution">
    <text evidence="1">The sequence shown here is derived from an EMBL/GenBank/DDBJ whole genome shotgun (WGS) entry which is preliminary data.</text>
</comment>